<proteinExistence type="predicted"/>
<sequence>MQSVAKPSLPHPPEPLTLLLAQWGLAAASPAPATERLGSCLGWADAIGLSKVLAAAPGRAASDSARQEAVQRARAALDRLRAGSADASDHAELAVDSSEPLIEESLPADKLAPYLQHFVLQQRSQASRIPPLRDEIRACMERAGGELAHIAQLDQFFERAMAEPERAALSRLADLLAKRAKQHYIGNPRRWRSQLWSDLQRLLRADLDQRLQPVLGLVEALSTSKSP</sequence>
<evidence type="ECO:0000313" key="1">
    <source>
        <dbReference type="EMBL" id="MDN3920349.1"/>
    </source>
</evidence>
<protein>
    <submittedName>
        <fullName evidence="1">DUF3348 family protein</fullName>
    </submittedName>
</protein>
<dbReference type="Pfam" id="PF11828">
    <property type="entry name" value="DUF3348"/>
    <property type="match status" value="1"/>
</dbReference>
<reference evidence="1 2" key="1">
    <citation type="submission" date="2023-06" db="EMBL/GenBank/DDBJ databases">
        <title>Pelomonas sp. PFR6 16S ribosomal RNA gene Genome sequencing and assembly.</title>
        <authorList>
            <person name="Woo H."/>
        </authorList>
    </citation>
    <scope>NUCLEOTIDE SEQUENCE [LARGE SCALE GENOMIC DNA]</scope>
    <source>
        <strain evidence="1 2">PFR6</strain>
    </source>
</reference>
<dbReference type="Proteomes" id="UP001228044">
    <property type="component" value="Unassembled WGS sequence"/>
</dbReference>
<name>A0ABT8DPS2_9BURK</name>
<organism evidence="1 2">
    <name type="scientific">Roseateles violae</name>
    <dbReference type="NCBI Taxonomy" id="3058042"/>
    <lineage>
        <taxon>Bacteria</taxon>
        <taxon>Pseudomonadati</taxon>
        <taxon>Pseudomonadota</taxon>
        <taxon>Betaproteobacteria</taxon>
        <taxon>Burkholderiales</taxon>
        <taxon>Sphaerotilaceae</taxon>
        <taxon>Roseateles</taxon>
    </lineage>
</organism>
<evidence type="ECO:0000313" key="2">
    <source>
        <dbReference type="Proteomes" id="UP001228044"/>
    </source>
</evidence>
<gene>
    <name evidence="1" type="ORF">QWJ38_08680</name>
</gene>
<keyword evidence="2" id="KW-1185">Reference proteome</keyword>
<dbReference type="RefSeq" id="WP_290358653.1">
    <property type="nucleotide sequence ID" value="NZ_JAUHHC010000002.1"/>
</dbReference>
<comment type="caution">
    <text evidence="1">The sequence shown here is derived from an EMBL/GenBank/DDBJ whole genome shotgun (WGS) entry which is preliminary data.</text>
</comment>
<dbReference type="InterPro" id="IPR021783">
    <property type="entry name" value="DUF3348"/>
</dbReference>
<accession>A0ABT8DPS2</accession>
<dbReference type="EMBL" id="JAUHHC010000002">
    <property type="protein sequence ID" value="MDN3920349.1"/>
    <property type="molecule type" value="Genomic_DNA"/>
</dbReference>